<reference evidence="11" key="1">
    <citation type="submission" date="2022-10" db="EMBL/GenBank/DDBJ databases">
        <title>Genome assembly of Pristionchus species.</title>
        <authorList>
            <person name="Yoshida K."/>
            <person name="Sommer R.J."/>
        </authorList>
    </citation>
    <scope>NUCLEOTIDE SEQUENCE [LARGE SCALE GENOMIC DNA]</scope>
    <source>
        <strain evidence="11">RS5460</strain>
    </source>
</reference>
<evidence type="ECO:0000256" key="6">
    <source>
        <dbReference type="ARBA" id="ARBA00023326"/>
    </source>
</evidence>
<evidence type="ECO:0000256" key="1">
    <source>
        <dbReference type="ARBA" id="ARBA00005641"/>
    </source>
</evidence>
<dbReference type="PANTHER" id="PTHR35923">
    <property type="entry name" value="MAJOR EXTRACELLULAR ENDOGLUCANASE"/>
    <property type="match status" value="1"/>
</dbReference>
<evidence type="ECO:0000256" key="5">
    <source>
        <dbReference type="ARBA" id="ARBA00023295"/>
    </source>
</evidence>
<evidence type="ECO:0000256" key="7">
    <source>
        <dbReference type="RuleBase" id="RU361153"/>
    </source>
</evidence>
<dbReference type="Proteomes" id="UP001328107">
    <property type="component" value="Unassembled WGS sequence"/>
</dbReference>
<feature type="compositionally biased region" description="Low complexity" evidence="8">
    <location>
        <begin position="304"/>
        <end position="331"/>
    </location>
</feature>
<dbReference type="GO" id="GO:0004553">
    <property type="term" value="F:hydrolase activity, hydrolyzing O-glycosyl compounds"/>
    <property type="evidence" value="ECO:0007669"/>
    <property type="project" value="InterPro"/>
</dbReference>
<evidence type="ECO:0000313" key="10">
    <source>
        <dbReference type="EMBL" id="GMR48745.1"/>
    </source>
</evidence>
<evidence type="ECO:0000256" key="8">
    <source>
        <dbReference type="SAM" id="MobiDB-lite"/>
    </source>
</evidence>
<dbReference type="Pfam" id="PF00150">
    <property type="entry name" value="Cellulase"/>
    <property type="match status" value="1"/>
</dbReference>
<organism evidence="10 11">
    <name type="scientific">Pristionchus mayeri</name>
    <dbReference type="NCBI Taxonomy" id="1317129"/>
    <lineage>
        <taxon>Eukaryota</taxon>
        <taxon>Metazoa</taxon>
        <taxon>Ecdysozoa</taxon>
        <taxon>Nematoda</taxon>
        <taxon>Chromadorea</taxon>
        <taxon>Rhabditida</taxon>
        <taxon>Rhabditina</taxon>
        <taxon>Diplogasteromorpha</taxon>
        <taxon>Diplogasteroidea</taxon>
        <taxon>Neodiplogasteridae</taxon>
        <taxon>Pristionchus</taxon>
    </lineage>
</organism>
<evidence type="ECO:0000256" key="3">
    <source>
        <dbReference type="ARBA" id="ARBA00023001"/>
    </source>
</evidence>
<keyword evidence="3" id="KW-0136">Cellulose degradation</keyword>
<dbReference type="GO" id="GO:0030245">
    <property type="term" value="P:cellulose catabolic process"/>
    <property type="evidence" value="ECO:0007669"/>
    <property type="project" value="UniProtKB-KW"/>
</dbReference>
<sequence length="452" mass="49773">MFGSSAYALISSSIGEIERLLSLHSSSSFRSAERGLLIMLDNHRITAGGGISELWYNNEYPESEVISLWQSLVTRYKDRWNFFAVDLKNEPHDSASWGNSNAASDWNKAAERIINSLSSFSGLFFVEGIEWGNRLENVAQFPINTGNTALNNRVVYSPHCYGPSVYDRPEFNTPNFPNNLDAIYMAKYGFIVNQTNQPVVVGEWGGRAEVGTRDATWNNWYVEWLRSKCLTNNFYWCLNPNSGDTGGLLEDDWLTPIPRKVALTTRAQPNPTKFEARNGQICITPGSFPETQCQVGGVPTGAPASTTTMAASGGSTTTTPGQGPSSTTTASSGGGGVTATAIIVNQWEENGSPVKQYKLRISNGSSSQVCAVQVKLNAIRIYPSISFEKKRNSEDNTYWLQSLKDKWNLEEISYDLYRTPAWMRIAPGDSAEQAGYIAYGDSTPTIVSVQNC</sequence>
<dbReference type="Gene3D" id="3.20.20.80">
    <property type="entry name" value="Glycosidases"/>
    <property type="match status" value="1"/>
</dbReference>
<feature type="region of interest" description="Disordered" evidence="8">
    <location>
        <begin position="304"/>
        <end position="334"/>
    </location>
</feature>
<evidence type="ECO:0000313" key="11">
    <source>
        <dbReference type="Proteomes" id="UP001328107"/>
    </source>
</evidence>
<accession>A0AAN5CQV1</accession>
<dbReference type="SUPFAM" id="SSF51445">
    <property type="entry name" value="(Trans)glycosidases"/>
    <property type="match status" value="1"/>
</dbReference>
<dbReference type="InterPro" id="IPR017853">
    <property type="entry name" value="GH"/>
</dbReference>
<dbReference type="AlphaFoldDB" id="A0AAN5CQV1"/>
<keyword evidence="2 7" id="KW-0378">Hydrolase</keyword>
<dbReference type="PANTHER" id="PTHR35923:SF2">
    <property type="entry name" value="ENDOGLUCANASE"/>
    <property type="match status" value="1"/>
</dbReference>
<evidence type="ECO:0000256" key="4">
    <source>
        <dbReference type="ARBA" id="ARBA00023277"/>
    </source>
</evidence>
<protein>
    <recommendedName>
        <fullName evidence="9">Glycoside hydrolase family 5 domain-containing protein</fullName>
    </recommendedName>
</protein>
<dbReference type="InterPro" id="IPR001547">
    <property type="entry name" value="Glyco_hydro_5"/>
</dbReference>
<keyword evidence="5 7" id="KW-0326">Glycosidase</keyword>
<keyword evidence="6" id="KW-0624">Polysaccharide degradation</keyword>
<evidence type="ECO:0000259" key="9">
    <source>
        <dbReference type="Pfam" id="PF00150"/>
    </source>
</evidence>
<keyword evidence="11" id="KW-1185">Reference proteome</keyword>
<keyword evidence="4" id="KW-0119">Carbohydrate metabolism</keyword>
<gene>
    <name evidence="10" type="ORF">PMAYCL1PPCAC_18940</name>
</gene>
<proteinExistence type="inferred from homology"/>
<dbReference type="EMBL" id="BTRK01000004">
    <property type="protein sequence ID" value="GMR48745.1"/>
    <property type="molecule type" value="Genomic_DNA"/>
</dbReference>
<feature type="domain" description="Glycoside hydrolase family 5" evidence="9">
    <location>
        <begin position="33"/>
        <end position="242"/>
    </location>
</feature>
<comment type="caution">
    <text evidence="10">The sequence shown here is derived from an EMBL/GenBank/DDBJ whole genome shotgun (WGS) entry which is preliminary data.</text>
</comment>
<evidence type="ECO:0000256" key="2">
    <source>
        <dbReference type="ARBA" id="ARBA00022801"/>
    </source>
</evidence>
<name>A0AAN5CQV1_9BILA</name>
<comment type="similarity">
    <text evidence="1 7">Belongs to the glycosyl hydrolase 5 (cellulase A) family.</text>
</comment>